<dbReference type="Gene3D" id="1.10.260.40">
    <property type="entry name" value="lambda repressor-like DNA-binding domains"/>
    <property type="match status" value="1"/>
</dbReference>
<accession>Q6SEA8</accession>
<evidence type="ECO:0000313" key="5">
    <source>
        <dbReference type="Proteomes" id="UP000000581"/>
    </source>
</evidence>
<sequence>MGTLRLKYIRKKMGFTQEELANYLQEVKHLKISRGTIAKYESGVNFPSKKTLKALSEALEVSEDFLAGKGLQNEDIEDALLNLLQKNFFISYSNSNDSTHNAIKNYLGYLGMDNEPYNFYKDNNGDLNIVMVNANFPRYEAIDDFWKNNFKFLFEDKKFKETLIGSNKTELKEKVTKKINEQFNKDVKNRNMRALIDLIDETSHKIKKGILKENKGEISNKDLGEIIDHEIGRIAWFSKKIGIPVTTQEQIKELKALDNLLNKKEL</sequence>
<dbReference type="RefSeq" id="WP_011162425.1">
    <property type="nucleotide sequence ID" value="NC_005362.1"/>
</dbReference>
<accession>Q74I13</accession>
<dbReference type="HOGENOM" id="CLU_1045059_0_0_9"/>
<evidence type="ECO:0000313" key="4">
    <source>
        <dbReference type="EMBL" id="AAS09527.1"/>
    </source>
</evidence>
<dbReference type="EMBL" id="AE017198">
    <property type="protein sequence ID" value="AAS09527.1"/>
    <property type="molecule type" value="Genomic_DNA"/>
</dbReference>
<organism evidence="3">
    <name type="scientific">Lactobacillus johnsonii (strain CNCM I-12250 / La1 / NCC 533)</name>
    <dbReference type="NCBI Taxonomy" id="257314"/>
    <lineage>
        <taxon>Bacteria</taxon>
        <taxon>Bacillati</taxon>
        <taxon>Bacillota</taxon>
        <taxon>Bacilli</taxon>
        <taxon>Lactobacillales</taxon>
        <taxon>Lactobacillaceae</taxon>
        <taxon>Lactobacillus</taxon>
    </lineage>
</organism>
<evidence type="ECO:0000259" key="2">
    <source>
        <dbReference type="PROSITE" id="PS50943"/>
    </source>
</evidence>
<protein>
    <recommendedName>
        <fullName evidence="2">HTH cro/C1-type domain-containing protein</fullName>
    </recommendedName>
</protein>
<dbReference type="EMBL" id="AY459534">
    <property type="protein sequence ID" value="AAR27403.1"/>
    <property type="molecule type" value="Genomic_DNA"/>
</dbReference>
<dbReference type="PANTHER" id="PTHR46558">
    <property type="entry name" value="TRACRIPTIONAL REGULATORY PROTEIN-RELATED-RELATED"/>
    <property type="match status" value="1"/>
</dbReference>
<dbReference type="GO" id="GO:0003677">
    <property type="term" value="F:DNA binding"/>
    <property type="evidence" value="ECO:0007669"/>
    <property type="project" value="UniProtKB-KW"/>
</dbReference>
<evidence type="ECO:0000256" key="1">
    <source>
        <dbReference type="ARBA" id="ARBA00023125"/>
    </source>
</evidence>
<dbReference type="PROSITE" id="PS50943">
    <property type="entry name" value="HTH_CROC1"/>
    <property type="match status" value="1"/>
</dbReference>
<reference evidence="4" key="1">
    <citation type="journal article" date="2004" name="Appl. Environ. Microbiol.">
        <title>L-alanine auxotrophy of Lactobacillus johnsonii as demonstrated by physiological, genomic, and gene complementation approaches.</title>
        <authorList>
            <person name="van der Kaaij H."/>
            <person name="Desiere F."/>
            <person name="Mollet B."/>
            <person name="Germond J.E."/>
        </authorList>
    </citation>
    <scope>NUCLEOTIDE SEQUENCE</scope>
    <source>
        <strain evidence="4">NCC 533</strain>
    </source>
</reference>
<dbReference type="SMART" id="SM00530">
    <property type="entry name" value="HTH_XRE"/>
    <property type="match status" value="1"/>
</dbReference>
<dbReference type="CDD" id="cd00093">
    <property type="entry name" value="HTH_XRE"/>
    <property type="match status" value="1"/>
</dbReference>
<evidence type="ECO:0000313" key="3">
    <source>
        <dbReference type="EMBL" id="AAR27403.1"/>
    </source>
</evidence>
<dbReference type="Pfam" id="PF01381">
    <property type="entry name" value="HTH_3"/>
    <property type="match status" value="1"/>
</dbReference>
<reference evidence="4 5" key="2">
    <citation type="journal article" date="2004" name="Proc. Natl. Acad. Sci. U.S.A.">
        <title>The genome sequence of the probiotic intestinal bacterium Lactobacillus johnsonii NCC 533.</title>
        <authorList>
            <person name="Pridmore R.D."/>
            <person name="Berger B."/>
            <person name="Desiere F."/>
            <person name="Vilanova D."/>
            <person name="Barretto C."/>
            <person name="Pittet A.-C."/>
            <person name="Zwahlen M.-C."/>
            <person name="Rouvet M."/>
            <person name="Altermann E."/>
            <person name="Barrangou R."/>
            <person name="Mollet B."/>
            <person name="Mercenier A."/>
            <person name="Klaenhammer T."/>
            <person name="Arigoni F."/>
            <person name="Schell M.A."/>
        </authorList>
    </citation>
    <scope>NUCLEOTIDE SEQUENCE [LARGE SCALE GENOMIC DNA]</scope>
    <source>
        <strain evidence="5">CNCM I-1225 / La1 / NCC 533</strain>
        <strain evidence="4">NCC 533</strain>
    </source>
</reference>
<dbReference type="InterPro" id="IPR001387">
    <property type="entry name" value="Cro/C1-type_HTH"/>
</dbReference>
<dbReference type="InterPro" id="IPR010982">
    <property type="entry name" value="Lambda_DNA-bd_dom_sf"/>
</dbReference>
<dbReference type="PANTHER" id="PTHR46558:SF13">
    <property type="entry name" value="HTH-TYPE TRANSCRIPTIONAL REGULATOR IMMR"/>
    <property type="match status" value="1"/>
</dbReference>
<proteinExistence type="predicted"/>
<dbReference type="AlphaFoldDB" id="Q6SEA8"/>
<dbReference type="KEGG" id="ljo:LJ_1755"/>
<dbReference type="SUPFAM" id="SSF47413">
    <property type="entry name" value="lambda repressor-like DNA-binding domains"/>
    <property type="match status" value="1"/>
</dbReference>
<feature type="domain" description="HTH cro/C1-type" evidence="2">
    <location>
        <begin position="6"/>
        <end position="66"/>
    </location>
</feature>
<dbReference type="PATRIC" id="fig|257314.6.peg.1580"/>
<keyword evidence="1" id="KW-0238">DNA-binding</keyword>
<reference evidence="3" key="3">
    <citation type="journal article" date="2004" name="Virology">
        <title>The prophages of Lactobacillus johnsonii NCC 533: comparative genomics and transcription analysis.</title>
        <authorList>
            <person name="Ventura M."/>
            <person name="Canchaya C."/>
            <person name="Pridmore R.D."/>
            <person name="Brussow H."/>
        </authorList>
    </citation>
    <scope>NUCLEOTIDE SEQUENCE</scope>
    <source>
        <strain evidence="3">NCC 533</strain>
    </source>
</reference>
<dbReference type="eggNOG" id="ENOG5030B6W">
    <property type="taxonomic scope" value="Bacteria"/>
</dbReference>
<dbReference type="Proteomes" id="UP000000581">
    <property type="component" value="Chromosome"/>
</dbReference>
<gene>
    <name evidence="4" type="ordered locus">LJ_1755</name>
    <name evidence="3" type="ORF">Ljo_1755</name>
</gene>
<name>Q6SEA8_LACJO</name>